<keyword evidence="1" id="KW-0805">Transcription regulation</keyword>
<evidence type="ECO:0000313" key="5">
    <source>
        <dbReference type="EMBL" id="NER14409.1"/>
    </source>
</evidence>
<dbReference type="RefSeq" id="WP_163607702.1">
    <property type="nucleotide sequence ID" value="NZ_JAABOO010000003.1"/>
</dbReference>
<dbReference type="GO" id="GO:0043565">
    <property type="term" value="F:sequence-specific DNA binding"/>
    <property type="evidence" value="ECO:0007669"/>
    <property type="project" value="InterPro"/>
</dbReference>
<evidence type="ECO:0000259" key="4">
    <source>
        <dbReference type="PROSITE" id="PS01124"/>
    </source>
</evidence>
<dbReference type="Proteomes" id="UP000468581">
    <property type="component" value="Unassembled WGS sequence"/>
</dbReference>
<dbReference type="PANTHER" id="PTHR46796">
    <property type="entry name" value="HTH-TYPE TRANSCRIPTIONAL ACTIVATOR RHAS-RELATED"/>
    <property type="match status" value="1"/>
</dbReference>
<keyword evidence="2" id="KW-0238">DNA-binding</keyword>
<dbReference type="AlphaFoldDB" id="A0A6P0URK1"/>
<evidence type="ECO:0000256" key="1">
    <source>
        <dbReference type="ARBA" id="ARBA00023015"/>
    </source>
</evidence>
<dbReference type="EMBL" id="JAABOO010000003">
    <property type="protein sequence ID" value="NER14409.1"/>
    <property type="molecule type" value="Genomic_DNA"/>
</dbReference>
<proteinExistence type="predicted"/>
<reference evidence="5 6" key="1">
    <citation type="submission" date="2020-01" db="EMBL/GenBank/DDBJ databases">
        <title>Leptobacterium flavescens.</title>
        <authorList>
            <person name="Wang G."/>
        </authorList>
    </citation>
    <scope>NUCLEOTIDE SEQUENCE [LARGE SCALE GENOMIC DNA]</scope>
    <source>
        <strain evidence="5 6">KCTC 22160</strain>
    </source>
</reference>
<dbReference type="Pfam" id="PF12833">
    <property type="entry name" value="HTH_18"/>
    <property type="match status" value="1"/>
</dbReference>
<feature type="domain" description="HTH araC/xylS-type" evidence="4">
    <location>
        <begin position="156"/>
        <end position="255"/>
    </location>
</feature>
<dbReference type="InterPro" id="IPR050204">
    <property type="entry name" value="AraC_XylS_family_regulators"/>
</dbReference>
<dbReference type="PANTHER" id="PTHR46796:SF13">
    <property type="entry name" value="HTH-TYPE TRANSCRIPTIONAL ACTIVATOR RHAS"/>
    <property type="match status" value="1"/>
</dbReference>
<keyword evidence="6" id="KW-1185">Reference proteome</keyword>
<organism evidence="5 6">
    <name type="scientific">Leptobacterium flavescens</name>
    <dbReference type="NCBI Taxonomy" id="472055"/>
    <lineage>
        <taxon>Bacteria</taxon>
        <taxon>Pseudomonadati</taxon>
        <taxon>Bacteroidota</taxon>
        <taxon>Flavobacteriia</taxon>
        <taxon>Flavobacteriales</taxon>
        <taxon>Flavobacteriaceae</taxon>
        <taxon>Leptobacterium</taxon>
    </lineage>
</organism>
<name>A0A6P0URK1_9FLAO</name>
<dbReference type="GO" id="GO:0003700">
    <property type="term" value="F:DNA-binding transcription factor activity"/>
    <property type="evidence" value="ECO:0007669"/>
    <property type="project" value="InterPro"/>
</dbReference>
<keyword evidence="3" id="KW-0804">Transcription</keyword>
<evidence type="ECO:0000256" key="3">
    <source>
        <dbReference type="ARBA" id="ARBA00023163"/>
    </source>
</evidence>
<dbReference type="InterPro" id="IPR018060">
    <property type="entry name" value="HTH_AraC"/>
</dbReference>
<evidence type="ECO:0000313" key="6">
    <source>
        <dbReference type="Proteomes" id="UP000468581"/>
    </source>
</evidence>
<gene>
    <name evidence="5" type="ORF">GWK08_13225</name>
</gene>
<evidence type="ECO:0000256" key="2">
    <source>
        <dbReference type="ARBA" id="ARBA00023125"/>
    </source>
</evidence>
<accession>A0A6P0URK1</accession>
<dbReference type="SMART" id="SM00342">
    <property type="entry name" value="HTH_ARAC"/>
    <property type="match status" value="1"/>
</dbReference>
<protein>
    <submittedName>
        <fullName evidence="5">Helix-turn-helix domain-containing protein</fullName>
    </submittedName>
</protein>
<dbReference type="Pfam" id="PF20240">
    <property type="entry name" value="DUF6597"/>
    <property type="match status" value="1"/>
</dbReference>
<dbReference type="Gene3D" id="1.10.10.60">
    <property type="entry name" value="Homeodomain-like"/>
    <property type="match status" value="1"/>
</dbReference>
<dbReference type="SUPFAM" id="SSF46689">
    <property type="entry name" value="Homeodomain-like"/>
    <property type="match status" value="1"/>
</dbReference>
<comment type="caution">
    <text evidence="5">The sequence shown here is derived from an EMBL/GenBank/DDBJ whole genome shotgun (WGS) entry which is preliminary data.</text>
</comment>
<dbReference type="PROSITE" id="PS01124">
    <property type="entry name" value="HTH_ARAC_FAMILY_2"/>
    <property type="match status" value="1"/>
</dbReference>
<sequence length="269" mass="30972">MDYHLKEPSASLSPFIRSFWSLNDDSSQSGKEKIIPDGYPELIFHYADPYRVNISGQWELQEKELLAGQIRNHFFLENTGKTGMFGIKMQPTAPRELFDLQMDLLTDKVVPLKGELLQTLSPLKQIACSSAGFEEKVSAAENWFTAYLEQKEIKENPVRTVVSKIIDSQGVISVDDLQEYTSVSMRSLERNFKMAVGLSPKFYIRIIRFSNIFRSVEEDSKWSDIVYQCGYYDQSHFIKNFKEFSGKNPSDYGFDEKTMANFFLSPPKN</sequence>
<dbReference type="InterPro" id="IPR046532">
    <property type="entry name" value="DUF6597"/>
</dbReference>
<dbReference type="InterPro" id="IPR009057">
    <property type="entry name" value="Homeodomain-like_sf"/>
</dbReference>